<evidence type="ECO:0000259" key="4">
    <source>
        <dbReference type="Pfam" id="PF23559"/>
    </source>
</evidence>
<dbReference type="InterPro" id="IPR032675">
    <property type="entry name" value="LRR_dom_sf"/>
</dbReference>
<keyword evidence="2" id="KW-0611">Plant defense</keyword>
<dbReference type="RefSeq" id="XP_056691131.1">
    <property type="nucleotide sequence ID" value="XM_056835153.1"/>
</dbReference>
<dbReference type="InterPro" id="IPR058922">
    <property type="entry name" value="WHD_DRP"/>
</dbReference>
<evidence type="ECO:0000259" key="3">
    <source>
        <dbReference type="Pfam" id="PF00931"/>
    </source>
</evidence>
<accession>A0ABM3R6A8</accession>
<dbReference type="Pfam" id="PF23559">
    <property type="entry name" value="WHD_DRP"/>
    <property type="match status" value="1"/>
</dbReference>
<dbReference type="InterPro" id="IPR056789">
    <property type="entry name" value="LRR_R13L1-DRL21"/>
</dbReference>
<reference evidence="7 8" key="2">
    <citation type="submission" date="2025-05" db="UniProtKB">
        <authorList>
            <consortium name="RefSeq"/>
        </authorList>
    </citation>
    <scope>IDENTIFICATION</scope>
    <source>
        <tissue evidence="7 8">Leaf</tissue>
    </source>
</reference>
<dbReference type="Pfam" id="PF25019">
    <property type="entry name" value="LRR_R13L1-DRL21"/>
    <property type="match status" value="1"/>
</dbReference>
<dbReference type="Gene3D" id="3.40.50.300">
    <property type="entry name" value="P-loop containing nucleotide triphosphate hydrolases"/>
    <property type="match status" value="1"/>
</dbReference>
<name>A0ABM3R6A8_SPIOL</name>
<evidence type="ECO:0000259" key="5">
    <source>
        <dbReference type="Pfam" id="PF25019"/>
    </source>
</evidence>
<evidence type="ECO:0000256" key="1">
    <source>
        <dbReference type="ARBA" id="ARBA00022614"/>
    </source>
</evidence>
<dbReference type="SUPFAM" id="SSF52058">
    <property type="entry name" value="L domain-like"/>
    <property type="match status" value="1"/>
</dbReference>
<reference evidence="6" key="1">
    <citation type="journal article" date="2021" name="Nat. Commun.">
        <title>Genomic analyses provide insights into spinach domestication and the genetic basis of agronomic traits.</title>
        <authorList>
            <person name="Cai X."/>
            <person name="Sun X."/>
            <person name="Xu C."/>
            <person name="Sun H."/>
            <person name="Wang X."/>
            <person name="Ge C."/>
            <person name="Zhang Z."/>
            <person name="Wang Q."/>
            <person name="Fei Z."/>
            <person name="Jiao C."/>
            <person name="Wang Q."/>
        </authorList>
    </citation>
    <scope>NUCLEOTIDE SEQUENCE [LARGE SCALE GENOMIC DNA]</scope>
    <source>
        <strain evidence="6">cv. Varoflay</strain>
    </source>
</reference>
<dbReference type="InterPro" id="IPR036388">
    <property type="entry name" value="WH-like_DNA-bd_sf"/>
</dbReference>
<dbReference type="PRINTS" id="PR00364">
    <property type="entry name" value="DISEASERSIST"/>
</dbReference>
<feature type="domain" description="NB-ARC" evidence="3">
    <location>
        <begin position="165"/>
        <end position="344"/>
    </location>
</feature>
<dbReference type="SUPFAM" id="SSF52540">
    <property type="entry name" value="P-loop containing nucleoside triphosphate hydrolases"/>
    <property type="match status" value="1"/>
</dbReference>
<sequence>MALEFVSGFVVSSLLQELVDKIKASAADTIALAYSSDVEEELKNLEATYIKAQSLLDNVDGWDLVSSKLHQDWVADIRRACYETEDFTECLKLEFYQKGDAGFLRSYWTKWGLSSKIRDLQRNLNSLTNISDQFTARSHGVSNERYLAVVKEPMIVPDDESFRRKQDKENIIQLLLHSCSSSAVIITGMFGVGKTTLAHVIKNDSRIHHYFDHRLWVSVSGDFNMMKVLGSMLLDLQLEQIQDVNSIPSPAFPEQQYARLFQRLCKERKVLIVLDDLCNFGKPQDWEDFQSLLLDPSCVFGILITTRNPKVATTITSLSSISTASYYLQQMSDEDCGLILQKKAVLAAFNKRTRCGRSMSEAIAVQIAEKFCKGLPLIANIIAHQFSLKQDHSWPIIEDLWIMPEFRDLIFPTLRLNYSDLSFFLKNCYPYFSLFPEEYDYKKDDLIRLWLAEGYVKPQVAGFQYSDCSEYSILEELGNYFFENVLSQSILQIYHPFDQDPPMYRMHEFVHRYAQLIGSDMYLQLDEQFVGAFSFCNVKGGSSSAMTPASFTARYRNSRHLSLLGSSIPTPIWKDIERYSEGLRTILSLRENMSIGQLSYTLFLKLQSLRVLNLSGTDTNELPESIGNLKHLRLLDVSKTDIQEFPASTSDLNMLQFLKADPCPLLLQLPKKIKNLTHLLHLEVDIKSLTSMPPNIGKLTNLRTLPAFIVGKKDGYRVTELKNMKYLQGSICLTNLENVSFEGEAMESVLRNKPFLRRIELEWNRYSANQSKKILRGLKPHENLEELQITGYGGAEFPSWITSPVCNLTSIHLLRCDQCSILPTLGQLPQLKTLFIEEMHFVEIIDHRFSGIGGFGGFPSLESLKFQDMMALKKWEGLQGTQMPNLRELHITDCPNLITLPSLHLLFSLVNLEISYCPALQALPEEGLPLSMETLIIVRSDLLKQRCLPGEDDWDKIKAVRKCRECNKRNYIVSNSNELLVTVPPKVRINYFNSNQFD</sequence>
<feature type="domain" description="R13L1/DRL21-like LRR repeat region" evidence="5">
    <location>
        <begin position="719"/>
        <end position="839"/>
    </location>
</feature>
<dbReference type="Gene3D" id="3.80.10.10">
    <property type="entry name" value="Ribonuclease Inhibitor"/>
    <property type="match status" value="1"/>
</dbReference>
<dbReference type="InterPro" id="IPR027417">
    <property type="entry name" value="P-loop_NTPase"/>
</dbReference>
<protein>
    <submittedName>
        <fullName evidence="7 8">Disease resistance protein RGA3 isoform X1</fullName>
    </submittedName>
</protein>
<dbReference type="GeneID" id="110778529"/>
<keyword evidence="1" id="KW-0433">Leucine-rich repeat</keyword>
<organism evidence="6 7">
    <name type="scientific">Spinacia oleracea</name>
    <name type="common">Spinach</name>
    <dbReference type="NCBI Taxonomy" id="3562"/>
    <lineage>
        <taxon>Eukaryota</taxon>
        <taxon>Viridiplantae</taxon>
        <taxon>Streptophyta</taxon>
        <taxon>Embryophyta</taxon>
        <taxon>Tracheophyta</taxon>
        <taxon>Spermatophyta</taxon>
        <taxon>Magnoliopsida</taxon>
        <taxon>eudicotyledons</taxon>
        <taxon>Gunneridae</taxon>
        <taxon>Pentapetalae</taxon>
        <taxon>Caryophyllales</taxon>
        <taxon>Chenopodiaceae</taxon>
        <taxon>Chenopodioideae</taxon>
        <taxon>Anserineae</taxon>
        <taxon>Spinacia</taxon>
    </lineage>
</organism>
<evidence type="ECO:0000313" key="6">
    <source>
        <dbReference type="Proteomes" id="UP000813463"/>
    </source>
</evidence>
<dbReference type="Gene3D" id="1.10.10.10">
    <property type="entry name" value="Winged helix-like DNA-binding domain superfamily/Winged helix DNA-binding domain"/>
    <property type="match status" value="1"/>
</dbReference>
<evidence type="ECO:0000313" key="8">
    <source>
        <dbReference type="RefSeq" id="XP_056691132.1"/>
    </source>
</evidence>
<evidence type="ECO:0000313" key="7">
    <source>
        <dbReference type="RefSeq" id="XP_056691131.1"/>
    </source>
</evidence>
<dbReference type="Pfam" id="PF00931">
    <property type="entry name" value="NB-ARC"/>
    <property type="match status" value="1"/>
</dbReference>
<feature type="domain" description="Disease resistance protein winged helix" evidence="4">
    <location>
        <begin position="434"/>
        <end position="511"/>
    </location>
</feature>
<dbReference type="PANTHER" id="PTHR36766:SF70">
    <property type="entry name" value="DISEASE RESISTANCE PROTEIN RGA4"/>
    <property type="match status" value="1"/>
</dbReference>
<dbReference type="RefSeq" id="XP_056691132.1">
    <property type="nucleotide sequence ID" value="XM_056835154.1"/>
</dbReference>
<gene>
    <name evidence="7 8" type="primary">LOC110778529</name>
</gene>
<dbReference type="Proteomes" id="UP000813463">
    <property type="component" value="Chromosome 1"/>
</dbReference>
<dbReference type="InterPro" id="IPR002182">
    <property type="entry name" value="NB-ARC"/>
</dbReference>
<evidence type="ECO:0000256" key="2">
    <source>
        <dbReference type="ARBA" id="ARBA00022821"/>
    </source>
</evidence>
<dbReference type="PANTHER" id="PTHR36766">
    <property type="entry name" value="PLANT BROAD-SPECTRUM MILDEW RESISTANCE PROTEIN RPW8"/>
    <property type="match status" value="1"/>
</dbReference>
<keyword evidence="6" id="KW-1185">Reference proteome</keyword>
<proteinExistence type="predicted"/>